<dbReference type="EMBL" id="CP039852">
    <property type="protein sequence ID" value="QCZ93985.1"/>
    <property type="molecule type" value="Genomic_DNA"/>
</dbReference>
<dbReference type="RefSeq" id="WP_139756727.1">
    <property type="nucleotide sequence ID" value="NZ_CP039852.1"/>
</dbReference>
<name>A0A5B7YEJ4_9ALTE</name>
<accession>A0A5B7YEJ4</accession>
<organism evidence="1 2">
    <name type="scientific">Salinimonas iocasae</name>
    <dbReference type="NCBI Taxonomy" id="2572577"/>
    <lineage>
        <taxon>Bacteria</taxon>
        <taxon>Pseudomonadati</taxon>
        <taxon>Pseudomonadota</taxon>
        <taxon>Gammaproteobacteria</taxon>
        <taxon>Alteromonadales</taxon>
        <taxon>Alteromonadaceae</taxon>
        <taxon>Alteromonas/Salinimonas group</taxon>
        <taxon>Salinimonas</taxon>
    </lineage>
</organism>
<keyword evidence="2" id="KW-1185">Reference proteome</keyword>
<gene>
    <name evidence="1" type="ORF">FBQ74_11055</name>
</gene>
<reference evidence="1 2" key="1">
    <citation type="submission" date="2019-04" db="EMBL/GenBank/DDBJ databases">
        <title>Salinimonas iocasae sp. nov., a halophilic bacterium isolated from the outer tube casing of tubeworms in Okinawa Trough.</title>
        <authorList>
            <person name="Zhang H."/>
            <person name="Wang H."/>
            <person name="Li C."/>
        </authorList>
    </citation>
    <scope>NUCLEOTIDE SEQUENCE [LARGE SCALE GENOMIC DNA]</scope>
    <source>
        <strain evidence="1 2">KX18D6</strain>
    </source>
</reference>
<evidence type="ECO:0000313" key="1">
    <source>
        <dbReference type="EMBL" id="QCZ93985.1"/>
    </source>
</evidence>
<protein>
    <submittedName>
        <fullName evidence="1">Uncharacterized protein</fullName>
    </submittedName>
</protein>
<sequence>MSAPQLKSTFLSSDALDALSYFCTIRQLSVHSLELAAHNIVAKLYDSLSLEVKLIDKNHAQMILQYPDFTEDYMMSRKNGCWEALHS</sequence>
<evidence type="ECO:0000313" key="2">
    <source>
        <dbReference type="Proteomes" id="UP000304912"/>
    </source>
</evidence>
<dbReference type="AlphaFoldDB" id="A0A5B7YEJ4"/>
<dbReference type="Proteomes" id="UP000304912">
    <property type="component" value="Chromosome"/>
</dbReference>
<dbReference type="KEGG" id="salk:FBQ74_11055"/>
<proteinExistence type="predicted"/>
<dbReference type="OrthoDB" id="9884784at2"/>